<feature type="compositionally biased region" description="Basic and acidic residues" evidence="2">
    <location>
        <begin position="1"/>
        <end position="11"/>
    </location>
</feature>
<keyword evidence="4" id="KW-1185">Reference proteome</keyword>
<protein>
    <submittedName>
        <fullName evidence="3">Uncharacterized protein</fullName>
    </submittedName>
</protein>
<keyword evidence="1" id="KW-0175">Coiled coil</keyword>
<organism evidence="3 4">
    <name type="scientific">Sesamum angolense</name>
    <dbReference type="NCBI Taxonomy" id="2727404"/>
    <lineage>
        <taxon>Eukaryota</taxon>
        <taxon>Viridiplantae</taxon>
        <taxon>Streptophyta</taxon>
        <taxon>Embryophyta</taxon>
        <taxon>Tracheophyta</taxon>
        <taxon>Spermatophyta</taxon>
        <taxon>Magnoliopsida</taxon>
        <taxon>eudicotyledons</taxon>
        <taxon>Gunneridae</taxon>
        <taxon>Pentapetalae</taxon>
        <taxon>asterids</taxon>
        <taxon>lamiids</taxon>
        <taxon>Lamiales</taxon>
        <taxon>Pedaliaceae</taxon>
        <taxon>Sesamum</taxon>
    </lineage>
</organism>
<name>A0AAE1WRR0_9LAMI</name>
<dbReference type="AlphaFoldDB" id="A0AAE1WRR0"/>
<evidence type="ECO:0000256" key="1">
    <source>
        <dbReference type="SAM" id="Coils"/>
    </source>
</evidence>
<evidence type="ECO:0000313" key="4">
    <source>
        <dbReference type="Proteomes" id="UP001289374"/>
    </source>
</evidence>
<sequence length="226" mass="25091">MRNCERKEARRQGTTGVKGQKSENDLRRSKELRGAPAPGANAGLARSMQRRHGYADPKSRSEVFNPHKEEATSSFCIDPARPAQGLEEISKDHHQNPPERVFHSGPLAPGVGSVGMIFARKNNDSSILATRNDLSTLSGLVASRALSSLESRDNLISSNVEDANQDGHGHKDRMIHFSGPILVPSNNIEQVLKEHDRRIQEAARRIRHEKARAVRIQPQDMHLTSH</sequence>
<dbReference type="Proteomes" id="UP001289374">
    <property type="component" value="Unassembled WGS sequence"/>
</dbReference>
<evidence type="ECO:0000313" key="3">
    <source>
        <dbReference type="EMBL" id="KAK4398052.1"/>
    </source>
</evidence>
<dbReference type="EMBL" id="JACGWL010000007">
    <property type="protein sequence ID" value="KAK4398052.1"/>
    <property type="molecule type" value="Genomic_DNA"/>
</dbReference>
<comment type="caution">
    <text evidence="3">The sequence shown here is derived from an EMBL/GenBank/DDBJ whole genome shotgun (WGS) entry which is preliminary data.</text>
</comment>
<gene>
    <name evidence="3" type="ORF">Sango_1280700</name>
</gene>
<feature type="region of interest" description="Disordered" evidence="2">
    <location>
        <begin position="1"/>
        <end position="79"/>
    </location>
</feature>
<proteinExistence type="predicted"/>
<feature type="compositionally biased region" description="Basic and acidic residues" evidence="2">
    <location>
        <begin position="53"/>
        <end position="71"/>
    </location>
</feature>
<reference evidence="3" key="2">
    <citation type="journal article" date="2024" name="Plant">
        <title>Genomic evolution and insights into agronomic trait innovations of Sesamum species.</title>
        <authorList>
            <person name="Miao H."/>
            <person name="Wang L."/>
            <person name="Qu L."/>
            <person name="Liu H."/>
            <person name="Sun Y."/>
            <person name="Le M."/>
            <person name="Wang Q."/>
            <person name="Wei S."/>
            <person name="Zheng Y."/>
            <person name="Lin W."/>
            <person name="Duan Y."/>
            <person name="Cao H."/>
            <person name="Xiong S."/>
            <person name="Wang X."/>
            <person name="Wei L."/>
            <person name="Li C."/>
            <person name="Ma Q."/>
            <person name="Ju M."/>
            <person name="Zhao R."/>
            <person name="Li G."/>
            <person name="Mu C."/>
            <person name="Tian Q."/>
            <person name="Mei H."/>
            <person name="Zhang T."/>
            <person name="Gao T."/>
            <person name="Zhang H."/>
        </authorList>
    </citation>
    <scope>NUCLEOTIDE SEQUENCE</scope>
    <source>
        <strain evidence="3">K16</strain>
    </source>
</reference>
<accession>A0AAE1WRR0</accession>
<feature type="compositionally biased region" description="Basic and acidic residues" evidence="2">
    <location>
        <begin position="20"/>
        <end position="33"/>
    </location>
</feature>
<evidence type="ECO:0000256" key="2">
    <source>
        <dbReference type="SAM" id="MobiDB-lite"/>
    </source>
</evidence>
<feature type="compositionally biased region" description="Low complexity" evidence="2">
    <location>
        <begin position="34"/>
        <end position="46"/>
    </location>
</feature>
<feature type="coiled-coil region" evidence="1">
    <location>
        <begin position="185"/>
        <end position="212"/>
    </location>
</feature>
<reference evidence="3" key="1">
    <citation type="submission" date="2020-06" db="EMBL/GenBank/DDBJ databases">
        <authorList>
            <person name="Li T."/>
            <person name="Hu X."/>
            <person name="Zhang T."/>
            <person name="Song X."/>
            <person name="Zhang H."/>
            <person name="Dai N."/>
            <person name="Sheng W."/>
            <person name="Hou X."/>
            <person name="Wei L."/>
        </authorList>
    </citation>
    <scope>NUCLEOTIDE SEQUENCE</scope>
    <source>
        <strain evidence="3">K16</strain>
        <tissue evidence="3">Leaf</tissue>
    </source>
</reference>